<keyword evidence="1" id="KW-0812">Transmembrane</keyword>
<feature type="transmembrane region" description="Helical" evidence="1">
    <location>
        <begin position="20"/>
        <end position="40"/>
    </location>
</feature>
<comment type="caution">
    <text evidence="2">The sequence shown here is derived from an EMBL/GenBank/DDBJ whole genome shotgun (WGS) entry which is preliminary data.</text>
</comment>
<evidence type="ECO:0000313" key="2">
    <source>
        <dbReference type="EMBL" id="GAA6145928.1"/>
    </source>
</evidence>
<protein>
    <recommendedName>
        <fullName evidence="4">DUF3301 domain-containing protein</fullName>
    </recommendedName>
</protein>
<sequence length="127" mass="14402">MQFSCVTLGRILSQPFVEVWVELLVIVVLAGLGLLGWPAIQRQQAARVLALRYLRKQCQQEALQLLDDTVSLSRMRLKVIKGRPVLVRSYDFEFSVDGGDRYPGSLVLEGYRPVSVVLAVQRERETE</sequence>
<keyword evidence="1" id="KW-1133">Transmembrane helix</keyword>
<proteinExistence type="predicted"/>
<keyword evidence="3" id="KW-1185">Reference proteome</keyword>
<evidence type="ECO:0000313" key="3">
    <source>
        <dbReference type="Proteomes" id="UP001481413"/>
    </source>
</evidence>
<evidence type="ECO:0008006" key="4">
    <source>
        <dbReference type="Google" id="ProtNLM"/>
    </source>
</evidence>
<evidence type="ECO:0000256" key="1">
    <source>
        <dbReference type="SAM" id="Phobius"/>
    </source>
</evidence>
<dbReference type="RefSeq" id="WP_353295050.1">
    <property type="nucleotide sequence ID" value="NZ_BAABWH010000005.1"/>
</dbReference>
<gene>
    <name evidence="2" type="ORF">NBRC116585_20460</name>
</gene>
<reference evidence="2 3" key="1">
    <citation type="submission" date="2024-04" db="EMBL/GenBank/DDBJ databases">
        <title>Draft genome sequence of Thalassolituus maritimus NBRC 116585.</title>
        <authorList>
            <person name="Miyakawa T."/>
            <person name="Kusuya Y."/>
            <person name="Miura T."/>
        </authorList>
    </citation>
    <scope>NUCLEOTIDE SEQUENCE [LARGE SCALE GENOMIC DNA]</scope>
    <source>
        <strain evidence="2 3">5NW40-0001</strain>
    </source>
</reference>
<dbReference type="Pfam" id="PF11743">
    <property type="entry name" value="DUF3301"/>
    <property type="match status" value="1"/>
</dbReference>
<accession>A0ABQ0A0J7</accession>
<keyword evidence="1" id="KW-0472">Membrane</keyword>
<organism evidence="2 3">
    <name type="scientific">Thalassolituus maritimus</name>
    <dbReference type="NCBI Taxonomy" id="484498"/>
    <lineage>
        <taxon>Bacteria</taxon>
        <taxon>Pseudomonadati</taxon>
        <taxon>Pseudomonadota</taxon>
        <taxon>Gammaproteobacteria</taxon>
        <taxon>Oceanospirillales</taxon>
        <taxon>Oceanospirillaceae</taxon>
        <taxon>Thalassolituus</taxon>
    </lineage>
</organism>
<dbReference type="EMBL" id="BAABWH010000005">
    <property type="protein sequence ID" value="GAA6145928.1"/>
    <property type="molecule type" value="Genomic_DNA"/>
</dbReference>
<dbReference type="Proteomes" id="UP001481413">
    <property type="component" value="Unassembled WGS sequence"/>
</dbReference>
<dbReference type="InterPro" id="IPR021732">
    <property type="entry name" value="DUF3301"/>
</dbReference>
<name>A0ABQ0A0J7_9GAMM</name>